<accession>A0A2R8CEP5</accession>
<evidence type="ECO:0000313" key="5">
    <source>
        <dbReference type="EMBL" id="SPJ30916.1"/>
    </source>
</evidence>
<dbReference type="SMART" id="SM00895">
    <property type="entry name" value="FCD"/>
    <property type="match status" value="1"/>
</dbReference>
<dbReference type="OrthoDB" id="7620579at2"/>
<dbReference type="CDD" id="cd07377">
    <property type="entry name" value="WHTH_GntR"/>
    <property type="match status" value="1"/>
</dbReference>
<keyword evidence="6" id="KW-1185">Reference proteome</keyword>
<dbReference type="GO" id="GO:0003700">
    <property type="term" value="F:DNA-binding transcription factor activity"/>
    <property type="evidence" value="ECO:0007669"/>
    <property type="project" value="InterPro"/>
</dbReference>
<dbReference type="Proteomes" id="UP000244898">
    <property type="component" value="Unassembled WGS sequence"/>
</dbReference>
<dbReference type="PROSITE" id="PS50949">
    <property type="entry name" value="HTH_GNTR"/>
    <property type="match status" value="1"/>
</dbReference>
<dbReference type="InterPro" id="IPR036388">
    <property type="entry name" value="WH-like_DNA-bd_sf"/>
</dbReference>
<keyword evidence="2" id="KW-0238">DNA-binding</keyword>
<dbReference type="InterPro" id="IPR000524">
    <property type="entry name" value="Tscrpt_reg_HTH_GntR"/>
</dbReference>
<dbReference type="PANTHER" id="PTHR43537">
    <property type="entry name" value="TRANSCRIPTIONAL REGULATOR, GNTR FAMILY"/>
    <property type="match status" value="1"/>
</dbReference>
<evidence type="ECO:0000259" key="4">
    <source>
        <dbReference type="PROSITE" id="PS50949"/>
    </source>
</evidence>
<keyword evidence="1" id="KW-0805">Transcription regulation</keyword>
<sequence>MALKQIKTQRRRLADEVYDQLVEAIMSRDISAEDRLVQEKLAAELNISRTPVREALMRLETEGVLEVAASGGFRLARMDQAEVRQLYQARAAIEGQAARILAVHAEREVLDGLRDLIRREENLTNPTTRDYFVANRRIHRAFMVEAGNKFLLDMFDMIWGKAMAFHLFSAIENVDITMSLGDHLTLVDAIATGDVTEALETFTSHIQAGFDLQIEGLKEVDRD</sequence>
<dbReference type="EMBL" id="ONZG01000014">
    <property type="protein sequence ID" value="SPJ30916.1"/>
    <property type="molecule type" value="Genomic_DNA"/>
</dbReference>
<organism evidence="5 6">
    <name type="scientific">Falsiruegeria mediterranea M17</name>
    <dbReference type="NCBI Taxonomy" id="1200281"/>
    <lineage>
        <taxon>Bacteria</taxon>
        <taxon>Pseudomonadati</taxon>
        <taxon>Pseudomonadota</taxon>
        <taxon>Alphaproteobacteria</taxon>
        <taxon>Rhodobacterales</taxon>
        <taxon>Roseobacteraceae</taxon>
        <taxon>Falsiruegeria</taxon>
    </lineage>
</organism>
<gene>
    <name evidence="5" type="primary">gntR_2</name>
    <name evidence="5" type="ORF">TRM7615_04453</name>
</gene>
<proteinExistence type="predicted"/>
<dbReference type="SUPFAM" id="SSF48008">
    <property type="entry name" value="GntR ligand-binding domain-like"/>
    <property type="match status" value="1"/>
</dbReference>
<dbReference type="Gene3D" id="1.10.10.10">
    <property type="entry name" value="Winged helix-like DNA-binding domain superfamily/Winged helix DNA-binding domain"/>
    <property type="match status" value="1"/>
</dbReference>
<dbReference type="InterPro" id="IPR008920">
    <property type="entry name" value="TF_FadR/GntR_C"/>
</dbReference>
<dbReference type="PRINTS" id="PR00035">
    <property type="entry name" value="HTHGNTR"/>
</dbReference>
<dbReference type="Pfam" id="PF00392">
    <property type="entry name" value="GntR"/>
    <property type="match status" value="1"/>
</dbReference>
<dbReference type="AlphaFoldDB" id="A0A2R8CEP5"/>
<reference evidence="6" key="1">
    <citation type="submission" date="2018-03" db="EMBL/GenBank/DDBJ databases">
        <authorList>
            <person name="Rodrigo-Torres L."/>
            <person name="Arahal R. D."/>
            <person name="Lucena T."/>
        </authorList>
    </citation>
    <scope>NUCLEOTIDE SEQUENCE [LARGE SCALE GENOMIC DNA]</scope>
    <source>
        <strain evidence="6">CECT 7615</strain>
    </source>
</reference>
<name>A0A2R8CEP5_9RHOB</name>
<keyword evidence="3" id="KW-0804">Transcription</keyword>
<evidence type="ECO:0000313" key="6">
    <source>
        <dbReference type="Proteomes" id="UP000244898"/>
    </source>
</evidence>
<feature type="domain" description="HTH gntR-type" evidence="4">
    <location>
        <begin position="11"/>
        <end position="78"/>
    </location>
</feature>
<dbReference type="Gene3D" id="1.20.120.530">
    <property type="entry name" value="GntR ligand-binding domain-like"/>
    <property type="match status" value="1"/>
</dbReference>
<dbReference type="SMART" id="SM00345">
    <property type="entry name" value="HTH_GNTR"/>
    <property type="match status" value="1"/>
</dbReference>
<evidence type="ECO:0000256" key="1">
    <source>
        <dbReference type="ARBA" id="ARBA00023015"/>
    </source>
</evidence>
<protein>
    <submittedName>
        <fullName evidence="5">Putative D-xylose utilization operon transcriptional repressor</fullName>
    </submittedName>
</protein>
<dbReference type="InterPro" id="IPR036390">
    <property type="entry name" value="WH_DNA-bd_sf"/>
</dbReference>
<dbReference type="InterPro" id="IPR011711">
    <property type="entry name" value="GntR_C"/>
</dbReference>
<dbReference type="RefSeq" id="WP_108791842.1">
    <property type="nucleotide sequence ID" value="NZ_ONZG01000014.1"/>
</dbReference>
<evidence type="ECO:0000256" key="3">
    <source>
        <dbReference type="ARBA" id="ARBA00023163"/>
    </source>
</evidence>
<dbReference type="PANTHER" id="PTHR43537:SF24">
    <property type="entry name" value="GLUCONATE OPERON TRANSCRIPTIONAL REPRESSOR"/>
    <property type="match status" value="1"/>
</dbReference>
<dbReference type="SUPFAM" id="SSF46785">
    <property type="entry name" value="Winged helix' DNA-binding domain"/>
    <property type="match status" value="1"/>
</dbReference>
<dbReference type="GO" id="GO:0003677">
    <property type="term" value="F:DNA binding"/>
    <property type="evidence" value="ECO:0007669"/>
    <property type="project" value="UniProtKB-KW"/>
</dbReference>
<dbReference type="Pfam" id="PF07729">
    <property type="entry name" value="FCD"/>
    <property type="match status" value="1"/>
</dbReference>
<evidence type="ECO:0000256" key="2">
    <source>
        <dbReference type="ARBA" id="ARBA00023125"/>
    </source>
</evidence>